<comment type="subcellular location">
    <subcellularLocation>
        <location evidence="1">Cell membrane</location>
        <topology evidence="1">Lipid-anchor</topology>
        <topology evidence="1">GPI-anchor</topology>
    </subcellularLocation>
</comment>
<reference evidence="11" key="1">
    <citation type="submission" date="2019-09" db="EMBL/GenBank/DDBJ databases">
        <title>Draft genome information of white flower Hibiscus syriacus.</title>
        <authorList>
            <person name="Kim Y.-M."/>
        </authorList>
    </citation>
    <scope>NUCLEOTIDE SEQUENCE [LARGE SCALE GENOMIC DNA]</scope>
    <source>
        <strain evidence="11">YM2019G1</strain>
    </source>
</reference>
<evidence type="ECO:0000313" key="12">
    <source>
        <dbReference type="Proteomes" id="UP000436088"/>
    </source>
</evidence>
<dbReference type="Gene3D" id="1.20.58.1040">
    <property type="match status" value="1"/>
</dbReference>
<keyword evidence="8" id="KW-0449">Lipoprotein</keyword>
<accession>A0A6A3C9W6</accession>
<protein>
    <recommendedName>
        <fullName evidence="10">X8 domain-containing protein</fullName>
    </recommendedName>
</protein>
<sequence>MEDFVSSRRILLNGVTRTSQHDIIFPPTNPTPTIVTVPAKNPANMPAPILVPSTDPNNPITVPVTNPITTSAPITVPGAGVQQPAMNPVTTYPAPMGGVPVSTPVPNPVPPSTSTTNSPAVPGQSWCVAMTGASQTLLQSALDYACGIGGVDCSQIQQGANCYNPNTLQNHASYAFNTYYQKNPAPTSCDFGGTATIVNTNPSTGSCIFPSSGSQPTLTAIPATSTSIGAGVPGSVTPPSVLNSSTPGTGSAATSDFGSNLPPTFNTSTSTSVILSSQMTTSWQPRLRDDVPRPEKPLEM</sequence>
<dbReference type="AlphaFoldDB" id="A0A6A3C9W6"/>
<dbReference type="EMBL" id="VEPZ02000418">
    <property type="protein sequence ID" value="KAE8725536.1"/>
    <property type="molecule type" value="Genomic_DNA"/>
</dbReference>
<dbReference type="InterPro" id="IPR044788">
    <property type="entry name" value="X8_dom_prot"/>
</dbReference>
<evidence type="ECO:0000313" key="11">
    <source>
        <dbReference type="EMBL" id="KAE8725536.1"/>
    </source>
</evidence>
<proteinExistence type="predicted"/>
<dbReference type="Proteomes" id="UP000436088">
    <property type="component" value="Unassembled WGS sequence"/>
</dbReference>
<dbReference type="GO" id="GO:0005886">
    <property type="term" value="C:plasma membrane"/>
    <property type="evidence" value="ECO:0007669"/>
    <property type="project" value="UniProtKB-SubCell"/>
</dbReference>
<dbReference type="SMART" id="SM00768">
    <property type="entry name" value="X8"/>
    <property type="match status" value="1"/>
</dbReference>
<evidence type="ECO:0000256" key="1">
    <source>
        <dbReference type="ARBA" id="ARBA00004609"/>
    </source>
</evidence>
<dbReference type="GO" id="GO:0098552">
    <property type="term" value="C:side of membrane"/>
    <property type="evidence" value="ECO:0007669"/>
    <property type="project" value="UniProtKB-KW"/>
</dbReference>
<evidence type="ECO:0000256" key="5">
    <source>
        <dbReference type="ARBA" id="ARBA00023136"/>
    </source>
</evidence>
<keyword evidence="7" id="KW-0325">Glycoprotein</keyword>
<dbReference type="Pfam" id="PF07983">
    <property type="entry name" value="X8"/>
    <property type="match status" value="1"/>
</dbReference>
<feature type="region of interest" description="Disordered" evidence="9">
    <location>
        <begin position="230"/>
        <end position="260"/>
    </location>
</feature>
<comment type="caution">
    <text evidence="11">The sequence shown here is derived from an EMBL/GenBank/DDBJ whole genome shotgun (WGS) entry which is preliminary data.</text>
</comment>
<keyword evidence="5" id="KW-0472">Membrane</keyword>
<evidence type="ECO:0000256" key="3">
    <source>
        <dbReference type="ARBA" id="ARBA00022622"/>
    </source>
</evidence>
<organism evidence="11 12">
    <name type="scientific">Hibiscus syriacus</name>
    <name type="common">Rose of Sharon</name>
    <dbReference type="NCBI Taxonomy" id="106335"/>
    <lineage>
        <taxon>Eukaryota</taxon>
        <taxon>Viridiplantae</taxon>
        <taxon>Streptophyta</taxon>
        <taxon>Embryophyta</taxon>
        <taxon>Tracheophyta</taxon>
        <taxon>Spermatophyta</taxon>
        <taxon>Magnoliopsida</taxon>
        <taxon>eudicotyledons</taxon>
        <taxon>Gunneridae</taxon>
        <taxon>Pentapetalae</taxon>
        <taxon>rosids</taxon>
        <taxon>malvids</taxon>
        <taxon>Malvales</taxon>
        <taxon>Malvaceae</taxon>
        <taxon>Malvoideae</taxon>
        <taxon>Hibiscus</taxon>
    </lineage>
</organism>
<evidence type="ECO:0000259" key="10">
    <source>
        <dbReference type="SMART" id="SM00768"/>
    </source>
</evidence>
<keyword evidence="3" id="KW-0336">GPI-anchor</keyword>
<evidence type="ECO:0000256" key="6">
    <source>
        <dbReference type="ARBA" id="ARBA00023157"/>
    </source>
</evidence>
<keyword evidence="6" id="KW-1015">Disulfide bond</keyword>
<evidence type="ECO:0000256" key="7">
    <source>
        <dbReference type="ARBA" id="ARBA00023180"/>
    </source>
</evidence>
<feature type="region of interest" description="Disordered" evidence="9">
    <location>
        <begin position="276"/>
        <end position="300"/>
    </location>
</feature>
<dbReference type="InterPro" id="IPR012946">
    <property type="entry name" value="X8"/>
</dbReference>
<keyword evidence="4" id="KW-0732">Signal</keyword>
<dbReference type="GO" id="GO:0009506">
    <property type="term" value="C:plasmodesma"/>
    <property type="evidence" value="ECO:0007669"/>
    <property type="project" value="UniProtKB-ARBA"/>
</dbReference>
<evidence type="ECO:0000256" key="8">
    <source>
        <dbReference type="ARBA" id="ARBA00023288"/>
    </source>
</evidence>
<keyword evidence="12" id="KW-1185">Reference proteome</keyword>
<dbReference type="FunFam" id="1.20.58.1040:FF:000001">
    <property type="entry name" value="Glucan endo-1,3-beta-glucosidase 4"/>
    <property type="match status" value="1"/>
</dbReference>
<feature type="compositionally biased region" description="Low complexity" evidence="9">
    <location>
        <begin position="244"/>
        <end position="255"/>
    </location>
</feature>
<evidence type="ECO:0000256" key="9">
    <source>
        <dbReference type="SAM" id="MobiDB-lite"/>
    </source>
</evidence>
<feature type="compositionally biased region" description="Basic and acidic residues" evidence="9">
    <location>
        <begin position="286"/>
        <end position="300"/>
    </location>
</feature>
<keyword evidence="2" id="KW-1003">Cell membrane</keyword>
<name>A0A6A3C9W6_HIBSY</name>
<dbReference type="PANTHER" id="PTHR31044:SF120">
    <property type="entry name" value="CARBOHYDRATE-BINDING X8 DOMAIN SUPERFAMILY PROTEIN"/>
    <property type="match status" value="1"/>
</dbReference>
<gene>
    <name evidence="11" type="ORF">F3Y22_tig00008653pilonHSYRG00004</name>
</gene>
<feature type="domain" description="X8" evidence="10">
    <location>
        <begin position="125"/>
        <end position="209"/>
    </location>
</feature>
<dbReference type="PANTHER" id="PTHR31044">
    <property type="entry name" value="BETA-1,3 GLUCANASE"/>
    <property type="match status" value="1"/>
</dbReference>
<evidence type="ECO:0000256" key="2">
    <source>
        <dbReference type="ARBA" id="ARBA00022475"/>
    </source>
</evidence>
<evidence type="ECO:0000256" key="4">
    <source>
        <dbReference type="ARBA" id="ARBA00022729"/>
    </source>
</evidence>